<protein>
    <submittedName>
        <fullName evidence="1">Uncharacterized protein</fullName>
    </submittedName>
</protein>
<name>A0ABT1LVI3_9MICC</name>
<keyword evidence="2" id="KW-1185">Reference proteome</keyword>
<reference evidence="1 2" key="1">
    <citation type="submission" date="2022-06" db="EMBL/GenBank/DDBJ databases">
        <title>Pseudarthrobacter sp. strain RMG13 Genome sequencing and assembly.</title>
        <authorList>
            <person name="Kim I."/>
        </authorList>
    </citation>
    <scope>NUCLEOTIDE SEQUENCE [LARGE SCALE GENOMIC DNA]</scope>
    <source>
        <strain evidence="1 2">RMG13</strain>
    </source>
</reference>
<comment type="caution">
    <text evidence="1">The sequence shown here is derived from an EMBL/GenBank/DDBJ whole genome shotgun (WGS) entry which is preliminary data.</text>
</comment>
<accession>A0ABT1LVI3</accession>
<dbReference type="Proteomes" id="UP001524318">
    <property type="component" value="Unassembled WGS sequence"/>
</dbReference>
<dbReference type="RefSeq" id="WP_254753188.1">
    <property type="nucleotide sequence ID" value="NZ_JANCLV010000025.1"/>
</dbReference>
<evidence type="ECO:0000313" key="1">
    <source>
        <dbReference type="EMBL" id="MCP9002031.1"/>
    </source>
</evidence>
<gene>
    <name evidence="1" type="ORF">NFC73_20210</name>
</gene>
<evidence type="ECO:0000313" key="2">
    <source>
        <dbReference type="Proteomes" id="UP001524318"/>
    </source>
</evidence>
<proteinExistence type="predicted"/>
<dbReference type="EMBL" id="JANCLV010000025">
    <property type="protein sequence ID" value="MCP9002031.1"/>
    <property type="molecule type" value="Genomic_DNA"/>
</dbReference>
<sequence length="105" mass="11436">MSALNQGSASESTITTILDLHNVPARFGQDPELRAIAYSLHRLDNPVEGPEARFYAASSLLPGDTPEAEEYLVGNRTMLQEIHADQLSQRVGSLEDAEEKDHGSS</sequence>
<organism evidence="1 2">
    <name type="scientific">Pseudarthrobacter humi</name>
    <dbReference type="NCBI Taxonomy" id="2952523"/>
    <lineage>
        <taxon>Bacteria</taxon>
        <taxon>Bacillati</taxon>
        <taxon>Actinomycetota</taxon>
        <taxon>Actinomycetes</taxon>
        <taxon>Micrococcales</taxon>
        <taxon>Micrococcaceae</taxon>
        <taxon>Pseudarthrobacter</taxon>
    </lineage>
</organism>